<dbReference type="Pfam" id="PF00356">
    <property type="entry name" value="LacI"/>
    <property type="match status" value="1"/>
</dbReference>
<dbReference type="PROSITE" id="PS50932">
    <property type="entry name" value="HTH_LACI_2"/>
    <property type="match status" value="1"/>
</dbReference>
<dbReference type="PANTHER" id="PTHR30146">
    <property type="entry name" value="LACI-RELATED TRANSCRIPTIONAL REPRESSOR"/>
    <property type="match status" value="1"/>
</dbReference>
<dbReference type="RefSeq" id="WP_244724124.1">
    <property type="nucleotide sequence ID" value="NZ_CP095072.1"/>
</dbReference>
<dbReference type="InterPro" id="IPR010982">
    <property type="entry name" value="Lambda_DNA-bd_dom_sf"/>
</dbReference>
<keyword evidence="6" id="KW-1185">Reference proteome</keyword>
<dbReference type="SUPFAM" id="SSF47413">
    <property type="entry name" value="lambda repressor-like DNA-binding domains"/>
    <property type="match status" value="1"/>
</dbReference>
<evidence type="ECO:0000313" key="5">
    <source>
        <dbReference type="EMBL" id="UOQ50430.1"/>
    </source>
</evidence>
<protein>
    <submittedName>
        <fullName evidence="5">LacI family transcriptional regulator</fullName>
    </submittedName>
</protein>
<sequence>MKQKPVTIYDIAKEAKVSTATVSRVIANNYPVSEKTKKMVLDLIKKYDYQPNAVARSLTKKESKMIGFILPDITNPFFAQVFIEAEKYALTKGYTLILGNSMNSNEIESKYLRDLSERQVEGIIFMGGRINKSQPDHMEINELKDVMNKIPVIMVNGKIDGINCSSVHTNEAKGIDLVIEHLVSHDHKKIGLIGGVKGVTTTDIKVNAYWRSLTKHGLLMKENWQIYSGYDVDSGRKAVETFIHVNESDLPTALIGINDLVIIGALKACRQNHLHPFSFVGFDNTDLTKNATPEITSVSHPYKDLGEKAIDLIIHTKTMKPEEIWLDPYLAIRESTNRPH</sequence>
<dbReference type="PANTHER" id="PTHR30146:SF150">
    <property type="entry name" value="ARABINOSE METABOLISM TRANSCRIPTIONAL REPRESSOR"/>
    <property type="match status" value="1"/>
</dbReference>
<proteinExistence type="predicted"/>
<dbReference type="InterPro" id="IPR000843">
    <property type="entry name" value="HTH_LacI"/>
</dbReference>
<evidence type="ECO:0000259" key="4">
    <source>
        <dbReference type="PROSITE" id="PS50932"/>
    </source>
</evidence>
<dbReference type="Gene3D" id="3.40.50.2300">
    <property type="match status" value="2"/>
</dbReference>
<dbReference type="EMBL" id="CP095072">
    <property type="protein sequence ID" value="UOQ50430.1"/>
    <property type="molecule type" value="Genomic_DNA"/>
</dbReference>
<evidence type="ECO:0000256" key="1">
    <source>
        <dbReference type="ARBA" id="ARBA00023015"/>
    </source>
</evidence>
<dbReference type="CDD" id="cd01392">
    <property type="entry name" value="HTH_LacI"/>
    <property type="match status" value="1"/>
</dbReference>
<keyword evidence="1" id="KW-0805">Transcription regulation</keyword>
<accession>A0ABY4F1K8</accession>
<feature type="domain" description="HTH lacI-type" evidence="4">
    <location>
        <begin position="6"/>
        <end position="60"/>
    </location>
</feature>
<name>A0ABY4F1K8_9BACI</name>
<dbReference type="Proteomes" id="UP000831782">
    <property type="component" value="Chromosome"/>
</dbReference>
<organism evidence="5 6">
    <name type="scientific">Gracilibacillus caseinilyticus</name>
    <dbReference type="NCBI Taxonomy" id="2932256"/>
    <lineage>
        <taxon>Bacteria</taxon>
        <taxon>Bacillati</taxon>
        <taxon>Bacillota</taxon>
        <taxon>Bacilli</taxon>
        <taxon>Bacillales</taxon>
        <taxon>Bacillaceae</taxon>
        <taxon>Gracilibacillus</taxon>
    </lineage>
</organism>
<dbReference type="SUPFAM" id="SSF53822">
    <property type="entry name" value="Periplasmic binding protein-like I"/>
    <property type="match status" value="1"/>
</dbReference>
<evidence type="ECO:0000256" key="2">
    <source>
        <dbReference type="ARBA" id="ARBA00023125"/>
    </source>
</evidence>
<evidence type="ECO:0000313" key="6">
    <source>
        <dbReference type="Proteomes" id="UP000831782"/>
    </source>
</evidence>
<gene>
    <name evidence="5" type="ORF">MUN88_10420</name>
</gene>
<reference evidence="5 6" key="1">
    <citation type="submission" date="2022-04" db="EMBL/GenBank/DDBJ databases">
        <title>Gracilibacillus sp. isolated from saltern.</title>
        <authorList>
            <person name="Won M."/>
            <person name="Lee C.-M."/>
            <person name="Woen H.-Y."/>
            <person name="Kwon S.-W."/>
        </authorList>
    </citation>
    <scope>NUCLEOTIDE SEQUENCE [LARGE SCALE GENOMIC DNA]</scope>
    <source>
        <strain evidence="5 6">SSWR10-1</strain>
    </source>
</reference>
<dbReference type="PROSITE" id="PS00356">
    <property type="entry name" value="HTH_LACI_1"/>
    <property type="match status" value="1"/>
</dbReference>
<dbReference type="CDD" id="cd06267">
    <property type="entry name" value="PBP1_LacI_sugar_binding-like"/>
    <property type="match status" value="1"/>
</dbReference>
<keyword evidence="2" id="KW-0238">DNA-binding</keyword>
<dbReference type="InterPro" id="IPR028082">
    <property type="entry name" value="Peripla_BP_I"/>
</dbReference>
<dbReference type="SMART" id="SM00354">
    <property type="entry name" value="HTH_LACI"/>
    <property type="match status" value="1"/>
</dbReference>
<dbReference type="Gene3D" id="1.10.260.40">
    <property type="entry name" value="lambda repressor-like DNA-binding domains"/>
    <property type="match status" value="1"/>
</dbReference>
<dbReference type="InterPro" id="IPR046335">
    <property type="entry name" value="LacI/GalR-like_sensor"/>
</dbReference>
<evidence type="ECO:0000256" key="3">
    <source>
        <dbReference type="ARBA" id="ARBA00023163"/>
    </source>
</evidence>
<keyword evidence="3" id="KW-0804">Transcription</keyword>
<dbReference type="Pfam" id="PF13377">
    <property type="entry name" value="Peripla_BP_3"/>
    <property type="match status" value="1"/>
</dbReference>